<sequence length="1084" mass="120325">MKTVNELVDQDVFVIPASFAQQRLWFFDQFERGSALYNIPVAYRIAGRLDVAALEAALQALILRHESLRTTFGVQEGEPVQVIHPDQKIDVPVVDLTGAAESEQQLRTEELMQTFANVPFDLGSGPLMRVQAVRFSEQEHLLLVNLHHIIADGWSLGVLIRELAELYGAQASGTEPNLPVLPLQYADFAVWQREWLSGEVLDEQLAYWRENLGGQLPVLQLPTDRPRPARQSYRGQTTRFTVPKELARRVRELSAQEGATLYMTLLAAFKVLLHRYSGMEDIIVGSPVSGRNQVEIEELIGFFVNSVVLRTDLSGGPSFRELLARVREVSLGAFANQDVPFEKLVEELSPERSLSHAPLAQVSFAYENFDRAPIEAAGIRISSLDIGLETAKYDLTLFIGEGEEGELNGRVEFNTDLFDLATIERMQESLIALLEGAVADPAQSTAKLPVMSTTQRAMLLEGWNHTATPYPSDRSIQELFEEQAAKTPDAVAVVFGEEQLTYAQLNLRANRLARRLQALGVKPETAVGVCLERSAELVVALLAIVKAGGLYVPLDPNYPQERLAFMLEDADLLALVTTSRLAKRLPEHSAALVCLDLQAEAIAAQSGENPANTAGPDNLIYVIYTSGSTGRPKGVCVTHRSVARLVKETNYVRFTEEEVFLQFAPISFDAATFEIWGALLNGGRLVVFPGQKPSLEELGRVIRQYEVTTLFLTTALFHQMIETRWEDLVAVRQLLAGGEQMSVAHVRDVFARSGGWQFYHVYGPTETTTFATACLIRDASQLEASVPIGKALSNTTLYVLDKHRQPVPVGVPGELYIGGDGVARGYLNRPELTEEKFVTNPFGEGSLYRTGDLVRWLCDGNIEFLGRLDHQVKVRGFRIELGEIEVELGKHEKVSETVAIVREDVPGDKRLTAYVVPHEEQDITAGELRSFLAEKMPEYMIPSAFEVMEKLPLTANGKIDRQKLPKPGVDRGTQELVLPRNEQEQQIAAIWQEILGVEQVGVHDNFFELGGHSLLATQVISRLRQTFGTEMPLRVMFEAGTVAELAQYLETEQQKAKKSEPAMGTVSRAAYRKKRGTLSNDLGN</sequence>
<protein>
    <recommendedName>
        <fullName evidence="7">Carrier domain-containing protein</fullName>
    </recommendedName>
</protein>
<dbReference type="Gene3D" id="2.30.38.10">
    <property type="entry name" value="Luciferase, Domain 3"/>
    <property type="match status" value="1"/>
</dbReference>
<dbReference type="FunFam" id="2.30.38.10:FF:000001">
    <property type="entry name" value="Non-ribosomal peptide synthetase PvdI"/>
    <property type="match status" value="1"/>
</dbReference>
<proteinExistence type="inferred from homology"/>
<dbReference type="KEGG" id="tum:CBW65_22930"/>
<keyword evidence="9" id="KW-1185">Reference proteome</keyword>
<dbReference type="GO" id="GO:0003824">
    <property type="term" value="F:catalytic activity"/>
    <property type="evidence" value="ECO:0007669"/>
    <property type="project" value="InterPro"/>
</dbReference>
<evidence type="ECO:0000256" key="5">
    <source>
        <dbReference type="ARBA" id="ARBA00023194"/>
    </source>
</evidence>
<dbReference type="Pfam" id="PF00550">
    <property type="entry name" value="PP-binding"/>
    <property type="match status" value="1"/>
</dbReference>
<dbReference type="PROSITE" id="PS50075">
    <property type="entry name" value="CARRIER"/>
    <property type="match status" value="1"/>
</dbReference>
<dbReference type="Gene3D" id="3.30.559.30">
    <property type="entry name" value="Nonribosomal peptide synthetase, condensation domain"/>
    <property type="match status" value="1"/>
</dbReference>
<dbReference type="GO" id="GO:0044550">
    <property type="term" value="P:secondary metabolite biosynthetic process"/>
    <property type="evidence" value="ECO:0007669"/>
    <property type="project" value="UniProtKB-ARBA"/>
</dbReference>
<evidence type="ECO:0000313" key="8">
    <source>
        <dbReference type="EMBL" id="ARU63542.1"/>
    </source>
</evidence>
<dbReference type="GO" id="GO:0017000">
    <property type="term" value="P:antibiotic biosynthetic process"/>
    <property type="evidence" value="ECO:0007669"/>
    <property type="project" value="UniProtKB-KW"/>
</dbReference>
<dbReference type="InterPro" id="IPR036736">
    <property type="entry name" value="ACP-like_sf"/>
</dbReference>
<dbReference type="Pfam" id="PF00668">
    <property type="entry name" value="Condensation"/>
    <property type="match status" value="1"/>
</dbReference>
<dbReference type="Proteomes" id="UP000195437">
    <property type="component" value="Chromosome"/>
</dbReference>
<dbReference type="PROSITE" id="PS00455">
    <property type="entry name" value="AMP_BINDING"/>
    <property type="match status" value="1"/>
</dbReference>
<evidence type="ECO:0000256" key="3">
    <source>
        <dbReference type="ARBA" id="ARBA00022450"/>
    </source>
</evidence>
<dbReference type="PANTHER" id="PTHR45527">
    <property type="entry name" value="NONRIBOSOMAL PEPTIDE SYNTHETASE"/>
    <property type="match status" value="1"/>
</dbReference>
<evidence type="ECO:0000313" key="9">
    <source>
        <dbReference type="Proteomes" id="UP000195437"/>
    </source>
</evidence>
<keyword evidence="4" id="KW-0597">Phosphoprotein</keyword>
<dbReference type="FunFam" id="3.30.559.10:FF:000012">
    <property type="entry name" value="Non-ribosomal peptide synthetase"/>
    <property type="match status" value="1"/>
</dbReference>
<dbReference type="InterPro" id="IPR029058">
    <property type="entry name" value="AB_hydrolase_fold"/>
</dbReference>
<dbReference type="InterPro" id="IPR000873">
    <property type="entry name" value="AMP-dep_synth/lig_dom"/>
</dbReference>
<evidence type="ECO:0000256" key="6">
    <source>
        <dbReference type="SAM" id="MobiDB-lite"/>
    </source>
</evidence>
<keyword evidence="3" id="KW-0596">Phosphopantetheine</keyword>
<dbReference type="FunFam" id="3.40.50.12780:FF:000012">
    <property type="entry name" value="Non-ribosomal peptide synthetase"/>
    <property type="match status" value="1"/>
</dbReference>
<accession>A0A1Y0ISC2</accession>
<dbReference type="FunFam" id="3.40.50.980:FF:000001">
    <property type="entry name" value="Non-ribosomal peptide synthetase"/>
    <property type="match status" value="1"/>
</dbReference>
<dbReference type="SMART" id="SM00823">
    <property type="entry name" value="PKS_PP"/>
    <property type="match status" value="1"/>
</dbReference>
<dbReference type="Gene3D" id="3.40.50.1820">
    <property type="entry name" value="alpha/beta hydrolase"/>
    <property type="match status" value="1"/>
</dbReference>
<dbReference type="SUPFAM" id="SSF47336">
    <property type="entry name" value="ACP-like"/>
    <property type="match status" value="1"/>
</dbReference>
<dbReference type="Gene3D" id="3.30.559.10">
    <property type="entry name" value="Chloramphenicol acetyltransferase-like domain"/>
    <property type="match status" value="1"/>
</dbReference>
<dbReference type="InterPro" id="IPR023213">
    <property type="entry name" value="CAT-like_dom_sf"/>
</dbReference>
<evidence type="ECO:0000256" key="4">
    <source>
        <dbReference type="ARBA" id="ARBA00022553"/>
    </source>
</evidence>
<gene>
    <name evidence="8" type="ORF">CBW65_22930</name>
</gene>
<dbReference type="GO" id="GO:0008610">
    <property type="term" value="P:lipid biosynthetic process"/>
    <property type="evidence" value="ECO:0007669"/>
    <property type="project" value="UniProtKB-ARBA"/>
</dbReference>
<comment type="cofactor">
    <cofactor evidence="1">
        <name>pantetheine 4'-phosphate</name>
        <dbReference type="ChEBI" id="CHEBI:47942"/>
    </cofactor>
</comment>
<reference evidence="9" key="1">
    <citation type="submission" date="2017-05" db="EMBL/GenBank/DDBJ databases">
        <authorList>
            <person name="Sung H."/>
        </authorList>
    </citation>
    <scope>NUCLEOTIDE SEQUENCE [LARGE SCALE GENOMIC DNA]</scope>
    <source>
        <strain evidence="9">AR23208</strain>
    </source>
</reference>
<dbReference type="SUPFAM" id="SSF56801">
    <property type="entry name" value="Acetyl-CoA synthetase-like"/>
    <property type="match status" value="1"/>
</dbReference>
<organism evidence="8 9">
    <name type="scientific">Tumebacillus avium</name>
    <dbReference type="NCBI Taxonomy" id="1903704"/>
    <lineage>
        <taxon>Bacteria</taxon>
        <taxon>Bacillati</taxon>
        <taxon>Bacillota</taxon>
        <taxon>Bacilli</taxon>
        <taxon>Bacillales</taxon>
        <taxon>Alicyclobacillaceae</taxon>
        <taxon>Tumebacillus</taxon>
    </lineage>
</organism>
<dbReference type="GO" id="GO:0031177">
    <property type="term" value="F:phosphopantetheine binding"/>
    <property type="evidence" value="ECO:0007669"/>
    <property type="project" value="InterPro"/>
</dbReference>
<dbReference type="InterPro" id="IPR020806">
    <property type="entry name" value="PKS_PP-bd"/>
</dbReference>
<dbReference type="Gene3D" id="3.40.50.980">
    <property type="match status" value="2"/>
</dbReference>
<dbReference type="OrthoDB" id="2378884at2"/>
<dbReference type="InterPro" id="IPR001242">
    <property type="entry name" value="Condensation_dom"/>
</dbReference>
<keyword evidence="5" id="KW-0045">Antibiotic biosynthesis</keyword>
<dbReference type="Pfam" id="PF00501">
    <property type="entry name" value="AMP-binding"/>
    <property type="match status" value="1"/>
</dbReference>
<feature type="region of interest" description="Disordered" evidence="6">
    <location>
        <begin position="1053"/>
        <end position="1084"/>
    </location>
</feature>
<dbReference type="InterPro" id="IPR010071">
    <property type="entry name" value="AA_adenyl_dom"/>
</dbReference>
<dbReference type="EMBL" id="CP021434">
    <property type="protein sequence ID" value="ARU63542.1"/>
    <property type="molecule type" value="Genomic_DNA"/>
</dbReference>
<dbReference type="InterPro" id="IPR025110">
    <property type="entry name" value="AMP-bd_C"/>
</dbReference>
<dbReference type="Gene3D" id="3.30.300.30">
    <property type="match status" value="1"/>
</dbReference>
<dbReference type="CDD" id="cd19531">
    <property type="entry name" value="LCL_NRPS-like"/>
    <property type="match status" value="1"/>
</dbReference>
<dbReference type="FunFam" id="3.30.300.30:FF:000010">
    <property type="entry name" value="Enterobactin synthetase component F"/>
    <property type="match status" value="1"/>
</dbReference>
<dbReference type="PROSITE" id="PS00012">
    <property type="entry name" value="PHOSPHOPANTETHEINE"/>
    <property type="match status" value="1"/>
</dbReference>
<feature type="domain" description="Carrier" evidence="7">
    <location>
        <begin position="978"/>
        <end position="1053"/>
    </location>
</feature>
<comment type="similarity">
    <text evidence="2">Belongs to the ATP-dependent AMP-binding enzyme family.</text>
</comment>
<dbReference type="InterPro" id="IPR009081">
    <property type="entry name" value="PP-bd_ACP"/>
</dbReference>
<dbReference type="Pfam" id="PF13193">
    <property type="entry name" value="AMP-binding_C"/>
    <property type="match status" value="1"/>
</dbReference>
<evidence type="ECO:0000259" key="7">
    <source>
        <dbReference type="PROSITE" id="PS50075"/>
    </source>
</evidence>
<dbReference type="InterPro" id="IPR045851">
    <property type="entry name" value="AMP-bd_C_sf"/>
</dbReference>
<dbReference type="SUPFAM" id="SSF52777">
    <property type="entry name" value="CoA-dependent acyltransferases"/>
    <property type="match status" value="2"/>
</dbReference>
<dbReference type="CDD" id="cd12117">
    <property type="entry name" value="A_NRPS_Srf_like"/>
    <property type="match status" value="1"/>
</dbReference>
<name>A0A1Y0ISC2_9BACL</name>
<dbReference type="InterPro" id="IPR006162">
    <property type="entry name" value="Ppantetheine_attach_site"/>
</dbReference>
<evidence type="ECO:0000256" key="2">
    <source>
        <dbReference type="ARBA" id="ARBA00006432"/>
    </source>
</evidence>
<dbReference type="FunFam" id="1.10.1200.10:FF:000016">
    <property type="entry name" value="Non-ribosomal peptide synthase"/>
    <property type="match status" value="1"/>
</dbReference>
<dbReference type="GO" id="GO:0072330">
    <property type="term" value="P:monocarboxylic acid biosynthetic process"/>
    <property type="evidence" value="ECO:0007669"/>
    <property type="project" value="UniProtKB-ARBA"/>
</dbReference>
<dbReference type="AlphaFoldDB" id="A0A1Y0ISC2"/>
<dbReference type="NCBIfam" id="TIGR01733">
    <property type="entry name" value="AA-adenyl-dom"/>
    <property type="match status" value="1"/>
</dbReference>
<dbReference type="GO" id="GO:0005829">
    <property type="term" value="C:cytosol"/>
    <property type="evidence" value="ECO:0007669"/>
    <property type="project" value="TreeGrafter"/>
</dbReference>
<dbReference type="GO" id="GO:0043041">
    <property type="term" value="P:amino acid activation for nonribosomal peptide biosynthetic process"/>
    <property type="evidence" value="ECO:0007669"/>
    <property type="project" value="TreeGrafter"/>
</dbReference>
<evidence type="ECO:0000256" key="1">
    <source>
        <dbReference type="ARBA" id="ARBA00001957"/>
    </source>
</evidence>
<dbReference type="RefSeq" id="WP_087458878.1">
    <property type="nucleotide sequence ID" value="NZ_CP021434.1"/>
</dbReference>
<dbReference type="InterPro" id="IPR020845">
    <property type="entry name" value="AMP-binding_CS"/>
</dbReference>
<dbReference type="PANTHER" id="PTHR45527:SF1">
    <property type="entry name" value="FATTY ACID SYNTHASE"/>
    <property type="match status" value="1"/>
</dbReference>